<dbReference type="GO" id="GO:0016620">
    <property type="term" value="F:oxidoreductase activity, acting on the aldehyde or oxo group of donors, NAD or NADP as acceptor"/>
    <property type="evidence" value="ECO:0007669"/>
    <property type="project" value="InterPro"/>
</dbReference>
<dbReference type="Pfam" id="PF00171">
    <property type="entry name" value="Aldedh"/>
    <property type="match status" value="1"/>
</dbReference>
<feature type="region of interest" description="Disordered" evidence="4">
    <location>
        <begin position="1"/>
        <end position="35"/>
    </location>
</feature>
<dbReference type="InterPro" id="IPR015590">
    <property type="entry name" value="Aldehyde_DH_dom"/>
</dbReference>
<feature type="domain" description="Aldehyde dehydrogenase" evidence="5">
    <location>
        <begin position="39"/>
        <end position="473"/>
    </location>
</feature>
<dbReference type="InterPro" id="IPR016163">
    <property type="entry name" value="Ald_DH_C"/>
</dbReference>
<dbReference type="PANTHER" id="PTHR42986:SF1">
    <property type="entry name" value="BENZALDEHYDE DEHYDROGENASE YFMT"/>
    <property type="match status" value="1"/>
</dbReference>
<evidence type="ECO:0000256" key="2">
    <source>
        <dbReference type="ARBA" id="ARBA00023002"/>
    </source>
</evidence>
<evidence type="ECO:0000256" key="1">
    <source>
        <dbReference type="ARBA" id="ARBA00009986"/>
    </source>
</evidence>
<accession>A0A1G8K4T0</accession>
<reference evidence="6 7" key="1">
    <citation type="submission" date="2016-10" db="EMBL/GenBank/DDBJ databases">
        <authorList>
            <person name="de Groot N.N."/>
        </authorList>
    </citation>
    <scope>NUCLEOTIDE SEQUENCE [LARGE SCALE GENOMIC DNA]</scope>
    <source>
        <strain evidence="6 7">DSM 26424</strain>
    </source>
</reference>
<proteinExistence type="inferred from homology"/>
<name>A0A1G8K4T0_9RHOB</name>
<evidence type="ECO:0000259" key="5">
    <source>
        <dbReference type="Pfam" id="PF00171"/>
    </source>
</evidence>
<sequence>MPGEDMTQQFAADRQAPARAGARPDMPPFGGEAGARPAHSLTDCLRFAARAAAAFDSWKRRPVAERAALLHALADRLEQHAEPLRLCMAEEIGTPAPWARFNVSFAARLLRDTAALAPQLEADEPLAAASGRVGLARRLPSGVSLGVAPWNAPLILGIRAMAAPLLCGNTVLLKGSEFAPQTFRKLGAVLAEAGLPPDVARVLVTRPEDSEEIVSQLIADPVVTRVNFTGSTRVGRRIADMCARHLKRPLLELGGQATAVVLPGADPDLAAGALALGAWTNQGQVCMSTERVIVVGDMAEALIPRLEAARAALRVGDARDETTQIGPVISEAAAHRLAEMLEDAVRQGAVIVGGGGIQSRHVAPTLIDHVTPDMRLAREEAFGPVLSVLRVQSPLEALTVANDSDYGLAAAVFDRDPDRAEAFAADLHCGICHINGPTIDDHPGAPFGGTKMSGFGRFGGRWALDEFTETRWITRPERG</sequence>
<dbReference type="Gene3D" id="3.40.605.10">
    <property type="entry name" value="Aldehyde Dehydrogenase, Chain A, domain 1"/>
    <property type="match status" value="1"/>
</dbReference>
<gene>
    <name evidence="6" type="ORF">SAMN04487993_100431</name>
</gene>
<dbReference type="PANTHER" id="PTHR42986">
    <property type="entry name" value="BENZALDEHYDE DEHYDROGENASE YFMT"/>
    <property type="match status" value="1"/>
</dbReference>
<dbReference type="SUPFAM" id="SSF53720">
    <property type="entry name" value="ALDH-like"/>
    <property type="match status" value="1"/>
</dbReference>
<protein>
    <submittedName>
        <fullName evidence="6">Aldehyde dehydrogenase family protein</fullName>
    </submittedName>
</protein>
<dbReference type="InterPro" id="IPR016161">
    <property type="entry name" value="Ald_DH/histidinol_DH"/>
</dbReference>
<dbReference type="InterPro" id="IPR016162">
    <property type="entry name" value="Ald_DH_N"/>
</dbReference>
<dbReference type="STRING" id="555512.SAMN04487993_100431"/>
<evidence type="ECO:0000313" key="7">
    <source>
        <dbReference type="Proteomes" id="UP000199093"/>
    </source>
</evidence>
<keyword evidence="7" id="KW-1185">Reference proteome</keyword>
<evidence type="ECO:0000313" key="6">
    <source>
        <dbReference type="EMBL" id="SDI38455.1"/>
    </source>
</evidence>
<evidence type="ECO:0000256" key="4">
    <source>
        <dbReference type="SAM" id="MobiDB-lite"/>
    </source>
</evidence>
<keyword evidence="2" id="KW-0560">Oxidoreductase</keyword>
<organism evidence="6 7">
    <name type="scientific">Salipiger marinus</name>
    <dbReference type="NCBI Taxonomy" id="555512"/>
    <lineage>
        <taxon>Bacteria</taxon>
        <taxon>Pseudomonadati</taxon>
        <taxon>Pseudomonadota</taxon>
        <taxon>Alphaproteobacteria</taxon>
        <taxon>Rhodobacterales</taxon>
        <taxon>Roseobacteraceae</taxon>
        <taxon>Salipiger</taxon>
    </lineage>
</organism>
<evidence type="ECO:0000256" key="3">
    <source>
        <dbReference type="ARBA" id="ARBA00023027"/>
    </source>
</evidence>
<keyword evidence="3" id="KW-0520">NAD</keyword>
<dbReference type="Gene3D" id="3.40.309.10">
    <property type="entry name" value="Aldehyde Dehydrogenase, Chain A, domain 2"/>
    <property type="match status" value="1"/>
</dbReference>
<comment type="similarity">
    <text evidence="1">Belongs to the aldehyde dehydrogenase family.</text>
</comment>
<feature type="compositionally biased region" description="Low complexity" evidence="4">
    <location>
        <begin position="8"/>
        <end position="23"/>
    </location>
</feature>
<dbReference type="Proteomes" id="UP000199093">
    <property type="component" value="Unassembled WGS sequence"/>
</dbReference>
<dbReference type="AlphaFoldDB" id="A0A1G8K4T0"/>
<dbReference type="EMBL" id="FNEJ01000004">
    <property type="protein sequence ID" value="SDI38455.1"/>
    <property type="molecule type" value="Genomic_DNA"/>
</dbReference>